<keyword evidence="2" id="KW-0813">Transport</keyword>
<evidence type="ECO:0000259" key="7">
    <source>
        <dbReference type="PROSITE" id="PS50850"/>
    </source>
</evidence>
<feature type="transmembrane region" description="Helical" evidence="6">
    <location>
        <begin position="364"/>
        <end position="387"/>
    </location>
</feature>
<feature type="transmembrane region" description="Helical" evidence="6">
    <location>
        <begin position="42"/>
        <end position="59"/>
    </location>
</feature>
<dbReference type="PROSITE" id="PS50850">
    <property type="entry name" value="MFS"/>
    <property type="match status" value="1"/>
</dbReference>
<evidence type="ECO:0000256" key="1">
    <source>
        <dbReference type="ARBA" id="ARBA00004141"/>
    </source>
</evidence>
<dbReference type="Pfam" id="PF07690">
    <property type="entry name" value="MFS_1"/>
    <property type="match status" value="1"/>
</dbReference>
<dbReference type="GO" id="GO:0022857">
    <property type="term" value="F:transmembrane transporter activity"/>
    <property type="evidence" value="ECO:0007669"/>
    <property type="project" value="InterPro"/>
</dbReference>
<keyword evidence="5 6" id="KW-0472">Membrane</keyword>
<evidence type="ECO:0000313" key="9">
    <source>
        <dbReference type="Proteomes" id="UP001140453"/>
    </source>
</evidence>
<comment type="caution">
    <text evidence="8">The sequence shown here is derived from an EMBL/GenBank/DDBJ whole genome shotgun (WGS) entry which is preliminary data.</text>
</comment>
<evidence type="ECO:0000256" key="4">
    <source>
        <dbReference type="ARBA" id="ARBA00022989"/>
    </source>
</evidence>
<feature type="transmembrane region" description="Helical" evidence="6">
    <location>
        <begin position="399"/>
        <end position="420"/>
    </location>
</feature>
<dbReference type="InterPro" id="IPR020846">
    <property type="entry name" value="MFS_dom"/>
</dbReference>
<dbReference type="PANTHER" id="PTHR43791">
    <property type="entry name" value="PERMEASE-RELATED"/>
    <property type="match status" value="1"/>
</dbReference>
<feature type="transmembrane region" description="Helical" evidence="6">
    <location>
        <begin position="205"/>
        <end position="227"/>
    </location>
</feature>
<evidence type="ECO:0000256" key="6">
    <source>
        <dbReference type="SAM" id="Phobius"/>
    </source>
</evidence>
<keyword evidence="4 6" id="KW-1133">Transmembrane helix</keyword>
<accession>A0A9W8YNU3</accession>
<dbReference type="AlphaFoldDB" id="A0A9W8YNU3"/>
<dbReference type="FunFam" id="1.20.1250.20:FF:000013">
    <property type="entry name" value="MFS general substrate transporter"/>
    <property type="match status" value="1"/>
</dbReference>
<dbReference type="EMBL" id="JAPEVB010000005">
    <property type="protein sequence ID" value="KAJ4387668.1"/>
    <property type="molecule type" value="Genomic_DNA"/>
</dbReference>
<name>A0A9W8YNU3_9PEZI</name>
<evidence type="ECO:0000256" key="2">
    <source>
        <dbReference type="ARBA" id="ARBA00022448"/>
    </source>
</evidence>
<feature type="domain" description="Major facilitator superfamily (MFS) profile" evidence="7">
    <location>
        <begin position="46"/>
        <end position="458"/>
    </location>
</feature>
<feature type="transmembrane region" description="Helical" evidence="6">
    <location>
        <begin position="315"/>
        <end position="332"/>
    </location>
</feature>
<feature type="transmembrane region" description="Helical" evidence="6">
    <location>
        <begin position="274"/>
        <end position="295"/>
    </location>
</feature>
<feature type="transmembrane region" description="Helical" evidence="6">
    <location>
        <begin position="175"/>
        <end position="193"/>
    </location>
</feature>
<dbReference type="Proteomes" id="UP001140453">
    <property type="component" value="Unassembled WGS sequence"/>
</dbReference>
<dbReference type="OrthoDB" id="2962993at2759"/>
<proteinExistence type="predicted"/>
<protein>
    <recommendedName>
        <fullName evidence="7">Major facilitator superfamily (MFS) profile domain-containing protein</fullName>
    </recommendedName>
</protein>
<dbReference type="PANTHER" id="PTHR43791:SF24">
    <property type="entry name" value="NICOTINIC ACID PLASMA MEMBRANE TRANSPORTER"/>
    <property type="match status" value="1"/>
</dbReference>
<evidence type="ECO:0000256" key="5">
    <source>
        <dbReference type="ARBA" id="ARBA00023136"/>
    </source>
</evidence>
<dbReference type="Gene3D" id="1.20.1250.20">
    <property type="entry name" value="MFS general substrate transporter like domains"/>
    <property type="match status" value="2"/>
</dbReference>
<feature type="transmembrane region" description="Helical" evidence="6">
    <location>
        <begin position="112"/>
        <end position="130"/>
    </location>
</feature>
<dbReference type="SUPFAM" id="SSF103473">
    <property type="entry name" value="MFS general substrate transporter"/>
    <property type="match status" value="1"/>
</dbReference>
<sequence length="484" mass="53856">MDSNYVEKITKDVIHEMVHDADGSSETAFIDPQVERRCWMKYDLIVLPQLAILILLGYLDRSNIGNARVMGLETDLGLTGTQFNNLGSLFFVAYSVVMIPWAICVKKIGANRTVAIATISWSAITIGTGFCHNYHQIVACRLLLGVFEACLAAAYPIYLGNIYPRQMQSKRMASLFYGISASGAFGGLIAYAIQIMGDRMGLAAWRWLFVIEGGVSLFFGLVSYVSLPVKPATAWFLTAKERATMVAIRERDTAYWGKEEFEWKYLRITLMDPLVWFTAFMGFFTAFPILGFNLFAPTLILDMGYSRLQANYLSVPLYAMGTLSLALITYFSDRLNRRGFMMIFPLCLGALGYAIALGQENPRVGYLGMFFVAAGIYPTGVLHISWVNNNMAPDSKRTVSIPIVMTFTLVSGVMSSQLYPSKDAPRYMMGNGISLGGIVAASCAVGVLWTVWRRRNARKEKLIAEGVTVDNYEDDRGLGFKYVL</sequence>
<feature type="transmembrane region" description="Helical" evidence="6">
    <location>
        <begin position="142"/>
        <end position="163"/>
    </location>
</feature>
<keyword evidence="3 6" id="KW-0812">Transmembrane</keyword>
<evidence type="ECO:0000256" key="3">
    <source>
        <dbReference type="ARBA" id="ARBA00022692"/>
    </source>
</evidence>
<comment type="subcellular location">
    <subcellularLocation>
        <location evidence="1">Membrane</location>
        <topology evidence="1">Multi-pass membrane protein</topology>
    </subcellularLocation>
</comment>
<evidence type="ECO:0000313" key="8">
    <source>
        <dbReference type="EMBL" id="KAJ4387668.1"/>
    </source>
</evidence>
<dbReference type="GO" id="GO:0016020">
    <property type="term" value="C:membrane"/>
    <property type="evidence" value="ECO:0007669"/>
    <property type="project" value="UniProtKB-SubCell"/>
</dbReference>
<feature type="transmembrane region" description="Helical" evidence="6">
    <location>
        <begin position="339"/>
        <end position="358"/>
    </location>
</feature>
<feature type="transmembrane region" description="Helical" evidence="6">
    <location>
        <begin position="432"/>
        <end position="452"/>
    </location>
</feature>
<reference evidence="8" key="1">
    <citation type="submission" date="2022-10" db="EMBL/GenBank/DDBJ databases">
        <title>Tapping the CABI collections for fungal endophytes: first genome assemblies for Collariella, Neodidymelliopsis, Ascochyta clinopodiicola, Didymella pomorum, Didymosphaeria variabile, Neocosmospora piperis and Neocucurbitaria cava.</title>
        <authorList>
            <person name="Hill R."/>
        </authorList>
    </citation>
    <scope>NUCLEOTIDE SEQUENCE</scope>
    <source>
        <strain evidence="8">IMI 355082</strain>
    </source>
</reference>
<keyword evidence="9" id="KW-1185">Reference proteome</keyword>
<gene>
    <name evidence="8" type="ORF">N0V93_008265</name>
</gene>
<dbReference type="InterPro" id="IPR011701">
    <property type="entry name" value="MFS"/>
</dbReference>
<feature type="transmembrane region" description="Helical" evidence="6">
    <location>
        <begin position="86"/>
        <end position="105"/>
    </location>
</feature>
<dbReference type="InterPro" id="IPR036259">
    <property type="entry name" value="MFS_trans_sf"/>
</dbReference>
<organism evidence="8 9">
    <name type="scientific">Gnomoniopsis smithogilvyi</name>
    <dbReference type="NCBI Taxonomy" id="1191159"/>
    <lineage>
        <taxon>Eukaryota</taxon>
        <taxon>Fungi</taxon>
        <taxon>Dikarya</taxon>
        <taxon>Ascomycota</taxon>
        <taxon>Pezizomycotina</taxon>
        <taxon>Sordariomycetes</taxon>
        <taxon>Sordariomycetidae</taxon>
        <taxon>Diaporthales</taxon>
        <taxon>Gnomoniaceae</taxon>
        <taxon>Gnomoniopsis</taxon>
    </lineage>
</organism>